<dbReference type="Pfam" id="PF02909">
    <property type="entry name" value="TetR_C_1"/>
    <property type="match status" value="1"/>
</dbReference>
<dbReference type="EMBL" id="JBFAUK010000009">
    <property type="protein sequence ID" value="MEV5507731.1"/>
    <property type="molecule type" value="Genomic_DNA"/>
</dbReference>
<name>A0ABV3JXW8_STRON</name>
<dbReference type="Pfam" id="PF00440">
    <property type="entry name" value="TetR_N"/>
    <property type="match status" value="1"/>
</dbReference>
<evidence type="ECO:0000313" key="8">
    <source>
        <dbReference type="Proteomes" id="UP001552594"/>
    </source>
</evidence>
<dbReference type="PANTHER" id="PTHR30055:SF151">
    <property type="entry name" value="TRANSCRIPTIONAL REGULATORY PROTEIN"/>
    <property type="match status" value="1"/>
</dbReference>
<dbReference type="InterPro" id="IPR004111">
    <property type="entry name" value="Repressor_TetR_C"/>
</dbReference>
<organism evidence="7 8">
    <name type="scientific">Streptomyces orinoci</name>
    <name type="common">Streptoverticillium orinoci</name>
    <dbReference type="NCBI Taxonomy" id="67339"/>
    <lineage>
        <taxon>Bacteria</taxon>
        <taxon>Bacillati</taxon>
        <taxon>Actinomycetota</taxon>
        <taxon>Actinomycetes</taxon>
        <taxon>Kitasatosporales</taxon>
        <taxon>Streptomycetaceae</taxon>
        <taxon>Streptomyces</taxon>
    </lineage>
</organism>
<reference evidence="7 8" key="1">
    <citation type="submission" date="2024-06" db="EMBL/GenBank/DDBJ databases">
        <title>The Natural Products Discovery Center: Release of the First 8490 Sequenced Strains for Exploring Actinobacteria Biosynthetic Diversity.</title>
        <authorList>
            <person name="Kalkreuter E."/>
            <person name="Kautsar S.A."/>
            <person name="Yang D."/>
            <person name="Bader C.D."/>
            <person name="Teijaro C.N."/>
            <person name="Fluegel L."/>
            <person name="Davis C.M."/>
            <person name="Simpson J.R."/>
            <person name="Lauterbach L."/>
            <person name="Steele A.D."/>
            <person name="Gui C."/>
            <person name="Meng S."/>
            <person name="Li G."/>
            <person name="Viehrig K."/>
            <person name="Ye F."/>
            <person name="Su P."/>
            <person name="Kiefer A.F."/>
            <person name="Nichols A."/>
            <person name="Cepeda A.J."/>
            <person name="Yan W."/>
            <person name="Fan B."/>
            <person name="Jiang Y."/>
            <person name="Adhikari A."/>
            <person name="Zheng C.-J."/>
            <person name="Schuster L."/>
            <person name="Cowan T.M."/>
            <person name="Smanski M.J."/>
            <person name="Chevrette M.G."/>
            <person name="De Carvalho L.P.S."/>
            <person name="Shen B."/>
        </authorList>
    </citation>
    <scope>NUCLEOTIDE SEQUENCE [LARGE SCALE GENOMIC DNA]</scope>
    <source>
        <strain evidence="7 8">NPDC052347</strain>
    </source>
</reference>
<proteinExistence type="predicted"/>
<dbReference type="PANTHER" id="PTHR30055">
    <property type="entry name" value="HTH-TYPE TRANSCRIPTIONAL REGULATOR RUTR"/>
    <property type="match status" value="1"/>
</dbReference>
<dbReference type="Gene3D" id="1.10.10.60">
    <property type="entry name" value="Homeodomain-like"/>
    <property type="match status" value="1"/>
</dbReference>
<dbReference type="PROSITE" id="PS50977">
    <property type="entry name" value="HTH_TETR_2"/>
    <property type="match status" value="1"/>
</dbReference>
<keyword evidence="1" id="KW-0805">Transcription regulation</keyword>
<dbReference type="SUPFAM" id="SSF48498">
    <property type="entry name" value="Tetracyclin repressor-like, C-terminal domain"/>
    <property type="match status" value="1"/>
</dbReference>
<feature type="DNA-binding region" description="H-T-H motif" evidence="4">
    <location>
        <begin position="51"/>
        <end position="70"/>
    </location>
</feature>
<dbReference type="RefSeq" id="WP_109282442.1">
    <property type="nucleotide sequence ID" value="NZ_JBFAUK010000009.1"/>
</dbReference>
<evidence type="ECO:0000256" key="4">
    <source>
        <dbReference type="PROSITE-ProRule" id="PRU00335"/>
    </source>
</evidence>
<evidence type="ECO:0000259" key="6">
    <source>
        <dbReference type="PROSITE" id="PS50977"/>
    </source>
</evidence>
<dbReference type="SUPFAM" id="SSF46689">
    <property type="entry name" value="Homeodomain-like"/>
    <property type="match status" value="1"/>
</dbReference>
<gene>
    <name evidence="7" type="ORF">AB0L16_14805</name>
</gene>
<feature type="region of interest" description="Disordered" evidence="5">
    <location>
        <begin position="1"/>
        <end position="27"/>
    </location>
</feature>
<comment type="caution">
    <text evidence="7">The sequence shown here is derived from an EMBL/GenBank/DDBJ whole genome shotgun (WGS) entry which is preliminary data.</text>
</comment>
<dbReference type="InterPro" id="IPR036271">
    <property type="entry name" value="Tet_transcr_reg_TetR-rel_C_sf"/>
</dbReference>
<dbReference type="Gene3D" id="1.10.357.10">
    <property type="entry name" value="Tetracycline Repressor, domain 2"/>
    <property type="match status" value="1"/>
</dbReference>
<evidence type="ECO:0000313" key="7">
    <source>
        <dbReference type="EMBL" id="MEV5507731.1"/>
    </source>
</evidence>
<protein>
    <submittedName>
        <fullName evidence="7">TetR/AcrR family transcriptional regulator</fullName>
    </submittedName>
</protein>
<keyword evidence="3" id="KW-0804">Transcription</keyword>
<dbReference type="Proteomes" id="UP001552594">
    <property type="component" value="Unassembled WGS sequence"/>
</dbReference>
<evidence type="ECO:0000256" key="2">
    <source>
        <dbReference type="ARBA" id="ARBA00023125"/>
    </source>
</evidence>
<evidence type="ECO:0000256" key="3">
    <source>
        <dbReference type="ARBA" id="ARBA00023163"/>
    </source>
</evidence>
<dbReference type="InterPro" id="IPR009057">
    <property type="entry name" value="Homeodomain-like_sf"/>
</dbReference>
<sequence length="255" mass="28055">MAGAGRTPQTSVWLSQPKPRQAAGTGGTLDRDRIVAATVRLLDAEGLAKFSMRRLAAELKVTAMSVYWYVDTKDDLLELALDAVCGEMRLPDASDRSADWRDQLRQLATEYRDALVAHPWVTQLLTRYLNLGPSALALSNAALSVMSRSGVPEEKRNGALGALFQFVYGFAAIESVYLERCRTAGLSQDEYFASVVEAFSEQLRGPDAYDEVARAMDQKDGVPVAEMRRRDFAIAVETVIAGMEALRDRAQETAE</sequence>
<feature type="domain" description="HTH tetR-type" evidence="6">
    <location>
        <begin position="28"/>
        <end position="88"/>
    </location>
</feature>
<dbReference type="InterPro" id="IPR050109">
    <property type="entry name" value="HTH-type_TetR-like_transc_reg"/>
</dbReference>
<dbReference type="InterPro" id="IPR001647">
    <property type="entry name" value="HTH_TetR"/>
</dbReference>
<keyword evidence="8" id="KW-1185">Reference proteome</keyword>
<evidence type="ECO:0000256" key="1">
    <source>
        <dbReference type="ARBA" id="ARBA00023015"/>
    </source>
</evidence>
<keyword evidence="2 4" id="KW-0238">DNA-binding</keyword>
<evidence type="ECO:0000256" key="5">
    <source>
        <dbReference type="SAM" id="MobiDB-lite"/>
    </source>
</evidence>
<accession>A0ABV3JXW8</accession>